<dbReference type="eggNOG" id="ENOG502R29D">
    <property type="taxonomic scope" value="Eukaryota"/>
</dbReference>
<dbReference type="VEuPathDB" id="FungiDB:GLRG_04013"/>
<reference evidence="3" key="1">
    <citation type="journal article" date="2012" name="Nat. Genet.">
        <title>Lifestyle transitions in plant pathogenic Colletotrichum fungi deciphered by genome and transcriptome analyses.</title>
        <authorList>
            <person name="O'Connell R.J."/>
            <person name="Thon M.R."/>
            <person name="Hacquard S."/>
            <person name="Amyotte S.G."/>
            <person name="Kleemann J."/>
            <person name="Torres M.F."/>
            <person name="Damm U."/>
            <person name="Buiate E.A."/>
            <person name="Epstein L."/>
            <person name="Alkan N."/>
            <person name="Altmueller J."/>
            <person name="Alvarado-Balderrama L."/>
            <person name="Bauser C.A."/>
            <person name="Becker C."/>
            <person name="Birren B.W."/>
            <person name="Chen Z."/>
            <person name="Choi J."/>
            <person name="Crouch J.A."/>
            <person name="Duvick J.P."/>
            <person name="Farman M.A."/>
            <person name="Gan P."/>
            <person name="Heiman D."/>
            <person name="Henrissat B."/>
            <person name="Howard R.J."/>
            <person name="Kabbage M."/>
            <person name="Koch C."/>
            <person name="Kracher B."/>
            <person name="Kubo Y."/>
            <person name="Law A.D."/>
            <person name="Lebrun M.-H."/>
            <person name="Lee Y.-H."/>
            <person name="Miyara I."/>
            <person name="Moore N."/>
            <person name="Neumann U."/>
            <person name="Nordstroem K."/>
            <person name="Panaccione D.G."/>
            <person name="Panstruga R."/>
            <person name="Place M."/>
            <person name="Proctor R.H."/>
            <person name="Prusky D."/>
            <person name="Rech G."/>
            <person name="Reinhardt R."/>
            <person name="Rollins J.A."/>
            <person name="Rounsley S."/>
            <person name="Schardl C.L."/>
            <person name="Schwartz D.C."/>
            <person name="Shenoy N."/>
            <person name="Shirasu K."/>
            <person name="Sikhakolli U.R."/>
            <person name="Stueber K."/>
            <person name="Sukno S.A."/>
            <person name="Sweigard J.A."/>
            <person name="Takano Y."/>
            <person name="Takahara H."/>
            <person name="Trail F."/>
            <person name="van der Does H.C."/>
            <person name="Voll L.M."/>
            <person name="Will I."/>
            <person name="Young S."/>
            <person name="Zeng Q."/>
            <person name="Zhang J."/>
            <person name="Zhou S."/>
            <person name="Dickman M.B."/>
            <person name="Schulze-Lefert P."/>
            <person name="Ver Loren van Themaat E."/>
            <person name="Ma L.-J."/>
            <person name="Vaillancourt L.J."/>
        </authorList>
    </citation>
    <scope>NUCLEOTIDE SEQUENCE [LARGE SCALE GENOMIC DNA]</scope>
    <source>
        <strain evidence="3">M1.001 / M2 / FGSC 10212</strain>
    </source>
</reference>
<dbReference type="GeneID" id="24409378"/>
<evidence type="ECO:0000313" key="2">
    <source>
        <dbReference type="EMBL" id="EFQ28869.1"/>
    </source>
</evidence>
<name>E3QD97_COLGM</name>
<dbReference type="RefSeq" id="XP_008092889.1">
    <property type="nucleotide sequence ID" value="XM_008094698.1"/>
</dbReference>
<protein>
    <submittedName>
        <fullName evidence="2">Uncharacterized protein</fullName>
    </submittedName>
</protein>
<gene>
    <name evidence="2" type="ORF">GLRG_04013</name>
</gene>
<sequence length="73" mass="7839">MVCLTSIAIATVLIASATSQEFNTWPQHNYGGWYDQINGDVTASASPTISPGGATRFSILFNRVDPPYAGLYI</sequence>
<dbReference type="Proteomes" id="UP000008782">
    <property type="component" value="Unassembled WGS sequence"/>
</dbReference>
<evidence type="ECO:0000313" key="3">
    <source>
        <dbReference type="Proteomes" id="UP000008782"/>
    </source>
</evidence>
<dbReference type="OrthoDB" id="5208302at2759"/>
<evidence type="ECO:0000256" key="1">
    <source>
        <dbReference type="SAM" id="SignalP"/>
    </source>
</evidence>
<proteinExistence type="predicted"/>
<keyword evidence="3" id="KW-1185">Reference proteome</keyword>
<organism evidence="3">
    <name type="scientific">Colletotrichum graminicola (strain M1.001 / M2 / FGSC 10212)</name>
    <name type="common">Maize anthracnose fungus</name>
    <name type="synonym">Glomerella graminicola</name>
    <dbReference type="NCBI Taxonomy" id="645133"/>
    <lineage>
        <taxon>Eukaryota</taxon>
        <taxon>Fungi</taxon>
        <taxon>Dikarya</taxon>
        <taxon>Ascomycota</taxon>
        <taxon>Pezizomycotina</taxon>
        <taxon>Sordariomycetes</taxon>
        <taxon>Hypocreomycetidae</taxon>
        <taxon>Glomerellales</taxon>
        <taxon>Glomerellaceae</taxon>
        <taxon>Colletotrichum</taxon>
        <taxon>Colletotrichum graminicola species complex</taxon>
    </lineage>
</organism>
<dbReference type="AlphaFoldDB" id="E3QD97"/>
<feature type="chain" id="PRO_5003180324" evidence="1">
    <location>
        <begin position="20"/>
        <end position="73"/>
    </location>
</feature>
<keyword evidence="1" id="KW-0732">Signal</keyword>
<dbReference type="EMBL" id="GG697342">
    <property type="protein sequence ID" value="EFQ28869.1"/>
    <property type="molecule type" value="Genomic_DNA"/>
</dbReference>
<dbReference type="HOGENOM" id="CLU_2704653_0_0_1"/>
<feature type="signal peptide" evidence="1">
    <location>
        <begin position="1"/>
        <end position="19"/>
    </location>
</feature>
<accession>E3QD97</accession>